<proteinExistence type="predicted"/>
<dbReference type="FunCoup" id="A0A1Z5REP3">
    <property type="interactions" value="4"/>
</dbReference>
<dbReference type="InterPro" id="IPR012942">
    <property type="entry name" value="SRR1-like"/>
</dbReference>
<dbReference type="InterPro" id="IPR044730">
    <property type="entry name" value="RNase_H-like_dom_plant"/>
</dbReference>
<evidence type="ECO:0000313" key="4">
    <source>
        <dbReference type="EMBL" id="OQU82223.1"/>
    </source>
</evidence>
<organism evidence="4 5">
    <name type="scientific">Sorghum bicolor</name>
    <name type="common">Sorghum</name>
    <name type="synonym">Sorghum vulgare</name>
    <dbReference type="NCBI Taxonomy" id="4558"/>
    <lineage>
        <taxon>Eukaryota</taxon>
        <taxon>Viridiplantae</taxon>
        <taxon>Streptophyta</taxon>
        <taxon>Embryophyta</taxon>
        <taxon>Tracheophyta</taxon>
        <taxon>Spermatophyta</taxon>
        <taxon>Magnoliopsida</taxon>
        <taxon>Liliopsida</taxon>
        <taxon>Poales</taxon>
        <taxon>Poaceae</taxon>
        <taxon>PACMAD clade</taxon>
        <taxon>Panicoideae</taxon>
        <taxon>Andropogonodae</taxon>
        <taxon>Andropogoneae</taxon>
        <taxon>Sorghinae</taxon>
        <taxon>Sorghum</taxon>
    </lineage>
</organism>
<feature type="domain" description="SRR1-like" evidence="2">
    <location>
        <begin position="261"/>
        <end position="368"/>
    </location>
</feature>
<dbReference type="EMBL" id="CM000765">
    <property type="protein sequence ID" value="OQU82223.1"/>
    <property type="molecule type" value="Genomic_DNA"/>
</dbReference>
<dbReference type="GO" id="GO:0005737">
    <property type="term" value="C:cytoplasm"/>
    <property type="evidence" value="ECO:0000318"/>
    <property type="project" value="GO_Central"/>
</dbReference>
<dbReference type="GO" id="GO:0005634">
    <property type="term" value="C:nucleus"/>
    <property type="evidence" value="ECO:0000318"/>
    <property type="project" value="GO_Central"/>
</dbReference>
<evidence type="ECO:0000259" key="3">
    <source>
        <dbReference type="Pfam" id="PF13456"/>
    </source>
</evidence>
<reference evidence="5" key="2">
    <citation type="journal article" date="2018" name="Plant J.">
        <title>The Sorghum bicolor reference genome: improved assembly, gene annotations, a transcriptome atlas, and signatures of genome organization.</title>
        <authorList>
            <person name="McCormick R.F."/>
            <person name="Truong S.K."/>
            <person name="Sreedasyam A."/>
            <person name="Jenkins J."/>
            <person name="Shu S."/>
            <person name="Sims D."/>
            <person name="Kennedy M."/>
            <person name="Amirebrahimi M."/>
            <person name="Weers B.D."/>
            <person name="McKinley B."/>
            <person name="Mattison A."/>
            <person name="Morishige D.T."/>
            <person name="Grimwood J."/>
            <person name="Schmutz J."/>
            <person name="Mullet J.E."/>
        </authorList>
    </citation>
    <scope>NUCLEOTIDE SEQUENCE [LARGE SCALE GENOMIC DNA]</scope>
    <source>
        <strain evidence="5">cv. BTx623</strain>
    </source>
</reference>
<dbReference type="Proteomes" id="UP000000768">
    <property type="component" value="Chromosome 6"/>
</dbReference>
<dbReference type="GO" id="GO:0003676">
    <property type="term" value="F:nucleic acid binding"/>
    <property type="evidence" value="ECO:0007669"/>
    <property type="project" value="InterPro"/>
</dbReference>
<dbReference type="AlphaFoldDB" id="A0A1Z5REP3"/>
<evidence type="ECO:0000313" key="5">
    <source>
        <dbReference type="Proteomes" id="UP000000768"/>
    </source>
</evidence>
<evidence type="ECO:0008006" key="6">
    <source>
        <dbReference type="Google" id="ProtNLM"/>
    </source>
</evidence>
<feature type="region of interest" description="Disordered" evidence="1">
    <location>
        <begin position="635"/>
        <end position="682"/>
    </location>
</feature>
<dbReference type="Pfam" id="PF13456">
    <property type="entry name" value="RVT_3"/>
    <property type="match status" value="1"/>
</dbReference>
<dbReference type="Gramene" id="OQU82223">
    <property type="protein sequence ID" value="OQU82223"/>
    <property type="gene ID" value="SORBI_3006G195900"/>
</dbReference>
<dbReference type="InterPro" id="IPR040044">
    <property type="entry name" value="SRR1L"/>
</dbReference>
<dbReference type="GO" id="GO:0004523">
    <property type="term" value="F:RNA-DNA hybrid ribonuclease activity"/>
    <property type="evidence" value="ECO:0007669"/>
    <property type="project" value="InterPro"/>
</dbReference>
<name>A0A1Z5REP3_SORBI</name>
<dbReference type="PANTHER" id="PTHR28626">
    <property type="entry name" value="SRR1-LIKE PROTEIN"/>
    <property type="match status" value="1"/>
</dbReference>
<evidence type="ECO:0000256" key="1">
    <source>
        <dbReference type="SAM" id="MobiDB-lite"/>
    </source>
</evidence>
<dbReference type="OMA" id="MAIREYV"/>
<reference evidence="4 5" key="1">
    <citation type="journal article" date="2009" name="Nature">
        <title>The Sorghum bicolor genome and the diversification of grasses.</title>
        <authorList>
            <person name="Paterson A.H."/>
            <person name="Bowers J.E."/>
            <person name="Bruggmann R."/>
            <person name="Dubchak I."/>
            <person name="Grimwood J."/>
            <person name="Gundlach H."/>
            <person name="Haberer G."/>
            <person name="Hellsten U."/>
            <person name="Mitros T."/>
            <person name="Poliakov A."/>
            <person name="Schmutz J."/>
            <person name="Spannagl M."/>
            <person name="Tang H."/>
            <person name="Wang X."/>
            <person name="Wicker T."/>
            <person name="Bharti A.K."/>
            <person name="Chapman J."/>
            <person name="Feltus F.A."/>
            <person name="Gowik U."/>
            <person name="Grigoriev I.V."/>
            <person name="Lyons E."/>
            <person name="Maher C.A."/>
            <person name="Martis M."/>
            <person name="Narechania A."/>
            <person name="Otillar R.P."/>
            <person name="Penning B.W."/>
            <person name="Salamov A.A."/>
            <person name="Wang Y."/>
            <person name="Zhang L."/>
            <person name="Carpita N.C."/>
            <person name="Freeling M."/>
            <person name="Gingle A.R."/>
            <person name="Hash C.T."/>
            <person name="Keller B."/>
            <person name="Klein P."/>
            <person name="Kresovich S."/>
            <person name="McCann M.C."/>
            <person name="Ming R."/>
            <person name="Peterson D.G."/>
            <person name="Mehboob-ur-Rahman"/>
            <person name="Ware D."/>
            <person name="Westhoff P."/>
            <person name="Mayer K.F."/>
            <person name="Messing J."/>
            <person name="Rokhsar D.S."/>
        </authorList>
    </citation>
    <scope>NUCLEOTIDE SEQUENCE [LARGE SCALE GENOMIC DNA]</scope>
    <source>
        <strain evidence="5">cv. BTx623</strain>
    </source>
</reference>
<evidence type="ECO:0000259" key="2">
    <source>
        <dbReference type="Pfam" id="PF07985"/>
    </source>
</evidence>
<dbReference type="InterPro" id="IPR002156">
    <property type="entry name" value="RNaseH_domain"/>
</dbReference>
<gene>
    <name evidence="4" type="ORF">SORBI_3006G195900</name>
</gene>
<dbReference type="InParanoid" id="A0A1Z5REP3"/>
<feature type="compositionally biased region" description="Basic and acidic residues" evidence="1">
    <location>
        <begin position="645"/>
        <end position="667"/>
    </location>
</feature>
<feature type="domain" description="RNase H type-1" evidence="3">
    <location>
        <begin position="534"/>
        <end position="613"/>
    </location>
</feature>
<dbReference type="Pfam" id="PF07985">
    <property type="entry name" value="SRR1"/>
    <property type="match status" value="2"/>
</dbReference>
<dbReference type="CDD" id="cd06222">
    <property type="entry name" value="RNase_H_like"/>
    <property type="match status" value="1"/>
</dbReference>
<sequence length="759" mass="86350">MEELGCVVTASVQQCRPVREPTLIFMPYADHVFFKNLLTLNWSTDQLGKIVLLGHSFGTMVKMLELSMSKQEKFGVTEQREKVRRVMAIREYVREIELCSEIDGLLDSPLWGDDGPDDEQACNESFLSEKDCDDSQEECRCMHCIANIDRHAMISALPSSFSVHVFHFDPEIDMDHLVPVSCPKRVWSTVNVQMNYDAQLAGWYLNPNDAYIEDKDLKEAVSIVKEMRETMLDVRSSSLYTKFIHQLKENPSIGEHITSMLGSHECMDLVIYGLGSFEFDMRSQYQLAFALLLKEDKVFPVGNIEIYDPALSPADVMACFDLGVRVLLVNEQCQRSVEKPTLFYVPGLKFIGNLVESNFSPKQLNQVILVSYGLKYSVESAYGAFENWNRGCTSRGSLDLERDRFLWATVDYIREAIAMGKSNEELDGVDELKVEFVEVDDDDIYSKLPRLTLKEKFYLNFMLEVEYNSFLSFDHVASLRMQREERISRPFREDPCDCRDDDTPFWGPVFRHRLPAMKRTTWSPPPKGWIKLNFHGIGSSKGRPACIGGIFHNDKGEVLSYYAGPVGDVDQVVASAMALEMGLQKMIDLHEPVFKLIIEGDNLMVIRWCNRIARPPERAFDSFSQSYWYMDLRPTEAPAPDEVPEECKCDKGEDDGSKDTDEDNGPKDDDEEDVGASSEFDIPPGWAQREYIAWHVEQPANQVTIGLARVGASLPGIFLHQSSMCDCGHGMDMKNDKPDVTWFLHGFATGDDRIEGLKI</sequence>
<keyword evidence="5" id="KW-1185">Reference proteome</keyword>
<accession>A0A1Z5REP3</accession>
<feature type="domain" description="SRR1-like" evidence="2">
    <location>
        <begin position="2"/>
        <end position="113"/>
    </location>
</feature>
<dbReference type="PANTHER" id="PTHR28626:SF7">
    <property type="entry name" value="OS04G0588900 PROTEIN"/>
    <property type="match status" value="1"/>
</dbReference>
<protein>
    <recommendedName>
        <fullName evidence="6">SRR1-like domain-containing protein</fullName>
    </recommendedName>
</protein>